<gene>
    <name evidence="7" type="ORF">DACRYDRAFT_112651</name>
</gene>
<reference evidence="7 8" key="1">
    <citation type="journal article" date="2012" name="Science">
        <title>The Paleozoic origin of enzymatic lignin decomposition reconstructed from 31 fungal genomes.</title>
        <authorList>
            <person name="Floudas D."/>
            <person name="Binder M."/>
            <person name="Riley R."/>
            <person name="Barry K."/>
            <person name="Blanchette R.A."/>
            <person name="Henrissat B."/>
            <person name="Martinez A.T."/>
            <person name="Otillar R."/>
            <person name="Spatafora J.W."/>
            <person name="Yadav J.S."/>
            <person name="Aerts A."/>
            <person name="Benoit I."/>
            <person name="Boyd A."/>
            <person name="Carlson A."/>
            <person name="Copeland A."/>
            <person name="Coutinho P.M."/>
            <person name="de Vries R.P."/>
            <person name="Ferreira P."/>
            <person name="Findley K."/>
            <person name="Foster B."/>
            <person name="Gaskell J."/>
            <person name="Glotzer D."/>
            <person name="Gorecki P."/>
            <person name="Heitman J."/>
            <person name="Hesse C."/>
            <person name="Hori C."/>
            <person name="Igarashi K."/>
            <person name="Jurgens J.A."/>
            <person name="Kallen N."/>
            <person name="Kersten P."/>
            <person name="Kohler A."/>
            <person name="Kuees U."/>
            <person name="Kumar T.K.A."/>
            <person name="Kuo A."/>
            <person name="LaButti K."/>
            <person name="Larrondo L.F."/>
            <person name="Lindquist E."/>
            <person name="Ling A."/>
            <person name="Lombard V."/>
            <person name="Lucas S."/>
            <person name="Lundell T."/>
            <person name="Martin R."/>
            <person name="McLaughlin D.J."/>
            <person name="Morgenstern I."/>
            <person name="Morin E."/>
            <person name="Murat C."/>
            <person name="Nagy L.G."/>
            <person name="Nolan M."/>
            <person name="Ohm R.A."/>
            <person name="Patyshakuliyeva A."/>
            <person name="Rokas A."/>
            <person name="Ruiz-Duenas F.J."/>
            <person name="Sabat G."/>
            <person name="Salamov A."/>
            <person name="Samejima M."/>
            <person name="Schmutz J."/>
            <person name="Slot J.C."/>
            <person name="St John F."/>
            <person name="Stenlid J."/>
            <person name="Sun H."/>
            <person name="Sun S."/>
            <person name="Syed K."/>
            <person name="Tsang A."/>
            <person name="Wiebenga A."/>
            <person name="Young D."/>
            <person name="Pisabarro A."/>
            <person name="Eastwood D.C."/>
            <person name="Martin F."/>
            <person name="Cullen D."/>
            <person name="Grigoriev I.V."/>
            <person name="Hibbett D.S."/>
        </authorList>
    </citation>
    <scope>NUCLEOTIDE SEQUENCE [LARGE SCALE GENOMIC DNA]</scope>
    <source>
        <strain evidence="7 8">DJM-731 SS1</strain>
    </source>
</reference>
<dbReference type="EMBL" id="JH795884">
    <property type="protein sequence ID" value="EJT96541.1"/>
    <property type="molecule type" value="Genomic_DNA"/>
</dbReference>
<evidence type="ECO:0000256" key="2">
    <source>
        <dbReference type="ARBA" id="ARBA00010617"/>
    </source>
</evidence>
<dbReference type="CDD" id="cd11041">
    <property type="entry name" value="CYP503A1-like"/>
    <property type="match status" value="1"/>
</dbReference>
<dbReference type="GeneID" id="63684520"/>
<dbReference type="InterPro" id="IPR036396">
    <property type="entry name" value="Cyt_P450_sf"/>
</dbReference>
<dbReference type="Pfam" id="PF00067">
    <property type="entry name" value="p450"/>
    <property type="match status" value="1"/>
</dbReference>
<dbReference type="Gene3D" id="1.10.630.10">
    <property type="entry name" value="Cytochrome P450"/>
    <property type="match status" value="1"/>
</dbReference>
<dbReference type="GO" id="GO:0005506">
    <property type="term" value="F:iron ion binding"/>
    <property type="evidence" value="ECO:0007669"/>
    <property type="project" value="InterPro"/>
</dbReference>
<comment type="cofactor">
    <cofactor evidence="1 6">
        <name>heme</name>
        <dbReference type="ChEBI" id="CHEBI:30413"/>
    </cofactor>
</comment>
<dbReference type="SUPFAM" id="SSF48264">
    <property type="entry name" value="Cytochrome P450"/>
    <property type="match status" value="1"/>
</dbReference>
<evidence type="ECO:0000256" key="1">
    <source>
        <dbReference type="ARBA" id="ARBA00001971"/>
    </source>
</evidence>
<keyword evidence="5 6" id="KW-0408">Iron</keyword>
<evidence type="ECO:0000313" key="7">
    <source>
        <dbReference type="EMBL" id="EJT96541.1"/>
    </source>
</evidence>
<dbReference type="InterPro" id="IPR002401">
    <property type="entry name" value="Cyt_P450_E_grp-I"/>
</dbReference>
<evidence type="ECO:0000256" key="4">
    <source>
        <dbReference type="ARBA" id="ARBA00023002"/>
    </source>
</evidence>
<dbReference type="AlphaFoldDB" id="M5FTH1"/>
<organism evidence="7 8">
    <name type="scientific">Dacryopinax primogenitus (strain DJM 731)</name>
    <name type="common">Brown rot fungus</name>
    <dbReference type="NCBI Taxonomy" id="1858805"/>
    <lineage>
        <taxon>Eukaryota</taxon>
        <taxon>Fungi</taxon>
        <taxon>Dikarya</taxon>
        <taxon>Basidiomycota</taxon>
        <taxon>Agaricomycotina</taxon>
        <taxon>Dacrymycetes</taxon>
        <taxon>Dacrymycetales</taxon>
        <taxon>Dacrymycetaceae</taxon>
        <taxon>Dacryopinax</taxon>
    </lineage>
</organism>
<evidence type="ECO:0000256" key="5">
    <source>
        <dbReference type="ARBA" id="ARBA00023004"/>
    </source>
</evidence>
<dbReference type="GO" id="GO:0004497">
    <property type="term" value="F:monooxygenase activity"/>
    <property type="evidence" value="ECO:0007669"/>
    <property type="project" value="InterPro"/>
</dbReference>
<dbReference type="InterPro" id="IPR001128">
    <property type="entry name" value="Cyt_P450"/>
</dbReference>
<dbReference type="Proteomes" id="UP000030653">
    <property type="component" value="Unassembled WGS sequence"/>
</dbReference>
<dbReference type="HOGENOM" id="CLU_022195_0_2_1"/>
<keyword evidence="3 6" id="KW-0479">Metal-binding</keyword>
<dbReference type="RefSeq" id="XP_040623439.1">
    <property type="nucleotide sequence ID" value="XM_040769458.1"/>
</dbReference>
<sequence length="450" mass="50947">MFDPPNVDLITVGAVLVIIALLLQSAPVLGSSALFGYLGAFQTQASTTKFLKNGYEKLLELPYTLGPSVANDHWHSSVIRRQMTQNLSAKFPELYDEIRHAFMEGLSLPDSGEWKTVKASEVFTRVICRVSNRLFVGLPLCRDEKFTEISRDFTLNASTAAFVISLVPSFVKPLVMKYLTRIPATIAEFEKRFIPIIEERLHQEETLRELWHDKKPFDFLQWLLDAAKGEKREPKDLTLRMINANFTAIHTSSMSFTQAFYWLATHPEYAPILREEVEVTVAEFGWTKDAINAMIKVDSFLKESMRITGIAAYSMGRKVMRATTLSDGTKIPKGAHIAVNLWGVHRDPTIYERPDDFDPWRFSKKIAAGENATRHALTTPSPEFLFWGGGAHPCTGRHFASMEMKAMLAHIVTNYDVKLPQEGLRPKDIWFGASCVPNQSATVLFRLRQE</sequence>
<evidence type="ECO:0000256" key="6">
    <source>
        <dbReference type="PIRSR" id="PIRSR602401-1"/>
    </source>
</evidence>
<dbReference type="OrthoDB" id="1844152at2759"/>
<comment type="similarity">
    <text evidence="2">Belongs to the cytochrome P450 family.</text>
</comment>
<feature type="binding site" description="axial binding residue" evidence="6">
    <location>
        <position position="394"/>
    </location>
    <ligand>
        <name>heme</name>
        <dbReference type="ChEBI" id="CHEBI:30413"/>
    </ligand>
    <ligandPart>
        <name>Fe</name>
        <dbReference type="ChEBI" id="CHEBI:18248"/>
    </ligandPart>
</feature>
<evidence type="ECO:0000256" key="3">
    <source>
        <dbReference type="ARBA" id="ARBA00022723"/>
    </source>
</evidence>
<dbReference type="PANTHER" id="PTHR46206">
    <property type="entry name" value="CYTOCHROME P450"/>
    <property type="match status" value="1"/>
</dbReference>
<proteinExistence type="inferred from homology"/>
<dbReference type="GO" id="GO:0020037">
    <property type="term" value="F:heme binding"/>
    <property type="evidence" value="ECO:0007669"/>
    <property type="project" value="InterPro"/>
</dbReference>
<keyword evidence="8" id="KW-1185">Reference proteome</keyword>
<protein>
    <submittedName>
        <fullName evidence="7">Cytochrome P450</fullName>
    </submittedName>
</protein>
<keyword evidence="6" id="KW-0349">Heme</keyword>
<accession>M5FTH1</accession>
<dbReference type="OMA" id="YHIAIVR"/>
<keyword evidence="4" id="KW-0560">Oxidoreductase</keyword>
<dbReference type="PRINTS" id="PR00463">
    <property type="entry name" value="EP450I"/>
</dbReference>
<dbReference type="STRING" id="1858805.M5FTH1"/>
<name>M5FTH1_DACPD</name>
<dbReference type="GO" id="GO:0016705">
    <property type="term" value="F:oxidoreductase activity, acting on paired donors, with incorporation or reduction of molecular oxygen"/>
    <property type="evidence" value="ECO:0007669"/>
    <property type="project" value="InterPro"/>
</dbReference>
<evidence type="ECO:0000313" key="8">
    <source>
        <dbReference type="Proteomes" id="UP000030653"/>
    </source>
</evidence>